<feature type="transmembrane region" description="Helical" evidence="8">
    <location>
        <begin position="25"/>
        <end position="46"/>
    </location>
</feature>
<dbReference type="Pfam" id="PF09594">
    <property type="entry name" value="GT87"/>
    <property type="match status" value="1"/>
</dbReference>
<keyword evidence="2" id="KW-1003">Cell membrane</keyword>
<evidence type="ECO:0000256" key="6">
    <source>
        <dbReference type="ARBA" id="ARBA00023136"/>
    </source>
</evidence>
<reference evidence="10" key="1">
    <citation type="journal article" date="2019" name="Int. J. Syst. Evol. Microbiol.">
        <title>The Global Catalogue of Microorganisms (GCM) 10K type strain sequencing project: providing services to taxonomists for standard genome sequencing and annotation.</title>
        <authorList>
            <consortium name="The Broad Institute Genomics Platform"/>
            <consortium name="The Broad Institute Genome Sequencing Center for Infectious Disease"/>
            <person name="Wu L."/>
            <person name="Ma J."/>
        </authorList>
    </citation>
    <scope>NUCLEOTIDE SEQUENCE [LARGE SCALE GENOMIC DNA]</scope>
    <source>
        <strain evidence="10">CGMCC 1.16455</strain>
    </source>
</reference>
<comment type="similarity">
    <text evidence="7">Belongs to the glycosyltransferase 87 family.</text>
</comment>
<protein>
    <submittedName>
        <fullName evidence="9">Glycosyltransferase 87 family protein</fullName>
    </submittedName>
</protein>
<keyword evidence="6 8" id="KW-0472">Membrane</keyword>
<comment type="caution">
    <text evidence="9">The sequence shown here is derived from an EMBL/GenBank/DDBJ whole genome shotgun (WGS) entry which is preliminary data.</text>
</comment>
<evidence type="ECO:0000256" key="4">
    <source>
        <dbReference type="ARBA" id="ARBA00022692"/>
    </source>
</evidence>
<gene>
    <name evidence="9" type="ORF">ACFPK8_13665</name>
</gene>
<proteinExistence type="inferred from homology"/>
<evidence type="ECO:0000256" key="3">
    <source>
        <dbReference type="ARBA" id="ARBA00022679"/>
    </source>
</evidence>
<sequence>MTIPPPHGLRQPAALHAVDQCPRSVQLGVSIAIKLAAGIVVPGLLLLRRWKTAVAAVCSFLLSIVIGFAVIPKNAATFWFETFPRMSGGAPRSEIFSQNLSGALPRFGFGQGIDLAVILCWCCLLVLTVLGVVIAARQRDLLKVTFVLGVAGLLGQPVTWTHHWVWLGPAAIVFAISIARARLKWPWILSLALVLATVLFPVGYAMPGNSLTGMGLPVWQALVASSYVLTGFALLVLIPLSPIRPAHDVMAPQEEARA</sequence>
<dbReference type="RefSeq" id="WP_343926511.1">
    <property type="nucleotide sequence ID" value="NZ_BAAAIR010000101.1"/>
</dbReference>
<dbReference type="EMBL" id="JBHSLN010000073">
    <property type="protein sequence ID" value="MFC5298558.1"/>
    <property type="molecule type" value="Genomic_DNA"/>
</dbReference>
<dbReference type="Proteomes" id="UP001595937">
    <property type="component" value="Unassembled WGS sequence"/>
</dbReference>
<feature type="transmembrane region" description="Helical" evidence="8">
    <location>
        <begin position="115"/>
        <end position="134"/>
    </location>
</feature>
<keyword evidence="3" id="KW-0808">Transferase</keyword>
<evidence type="ECO:0000256" key="5">
    <source>
        <dbReference type="ARBA" id="ARBA00022989"/>
    </source>
</evidence>
<evidence type="ECO:0000313" key="10">
    <source>
        <dbReference type="Proteomes" id="UP001595937"/>
    </source>
</evidence>
<dbReference type="GeneID" id="303299270"/>
<accession>A0ABW0FIK4</accession>
<evidence type="ECO:0000256" key="2">
    <source>
        <dbReference type="ARBA" id="ARBA00022475"/>
    </source>
</evidence>
<feature type="transmembrane region" description="Helical" evidence="8">
    <location>
        <begin position="218"/>
        <end position="240"/>
    </location>
</feature>
<keyword evidence="4 8" id="KW-0812">Transmembrane</keyword>
<feature type="transmembrane region" description="Helical" evidence="8">
    <location>
        <begin position="164"/>
        <end position="181"/>
    </location>
</feature>
<evidence type="ECO:0000256" key="7">
    <source>
        <dbReference type="ARBA" id="ARBA00024033"/>
    </source>
</evidence>
<feature type="transmembrane region" description="Helical" evidence="8">
    <location>
        <begin position="188"/>
        <end position="206"/>
    </location>
</feature>
<evidence type="ECO:0000313" key="9">
    <source>
        <dbReference type="EMBL" id="MFC5298558.1"/>
    </source>
</evidence>
<feature type="transmembrane region" description="Helical" evidence="8">
    <location>
        <begin position="141"/>
        <end position="158"/>
    </location>
</feature>
<comment type="subcellular location">
    <subcellularLocation>
        <location evidence="1">Cell membrane</location>
        <topology evidence="1">Multi-pass membrane protein</topology>
    </subcellularLocation>
</comment>
<evidence type="ECO:0000256" key="8">
    <source>
        <dbReference type="SAM" id="Phobius"/>
    </source>
</evidence>
<feature type="transmembrane region" description="Helical" evidence="8">
    <location>
        <begin position="53"/>
        <end position="71"/>
    </location>
</feature>
<keyword evidence="10" id="KW-1185">Reference proteome</keyword>
<name>A0ABW0FIK4_9MICO</name>
<organism evidence="9 10">
    <name type="scientific">Brachybacterium tyrofermentans</name>
    <dbReference type="NCBI Taxonomy" id="47848"/>
    <lineage>
        <taxon>Bacteria</taxon>
        <taxon>Bacillati</taxon>
        <taxon>Actinomycetota</taxon>
        <taxon>Actinomycetes</taxon>
        <taxon>Micrococcales</taxon>
        <taxon>Dermabacteraceae</taxon>
        <taxon>Brachybacterium</taxon>
    </lineage>
</organism>
<keyword evidence="5 8" id="KW-1133">Transmembrane helix</keyword>
<dbReference type="InterPro" id="IPR018584">
    <property type="entry name" value="GT87"/>
</dbReference>
<evidence type="ECO:0000256" key="1">
    <source>
        <dbReference type="ARBA" id="ARBA00004651"/>
    </source>
</evidence>